<dbReference type="InterPro" id="IPR025157">
    <property type="entry name" value="Hemagglutinin_rpt"/>
</dbReference>
<gene>
    <name evidence="4" type="ORF">EGX47_19350</name>
</gene>
<feature type="domain" description="Filamentous haemagglutinin FhaB/tRNA nuclease CdiA-like TPS" evidence="3">
    <location>
        <begin position="54"/>
        <end position="174"/>
    </location>
</feature>
<dbReference type="RefSeq" id="WP_011192407.1">
    <property type="nucleotide sequence ID" value="NZ_CP033709.1"/>
</dbReference>
<keyword evidence="1" id="KW-0800">Toxin</keyword>
<dbReference type="EMBL" id="CP033713">
    <property type="protein sequence ID" value="AYW93256.1"/>
    <property type="molecule type" value="Genomic_DNA"/>
</dbReference>
<proteinExistence type="predicted"/>
<sequence>MKINKFKLSPAGKLTVILSLILTPITNSYSAEIEAAGNTYMRGSEHIPSVYNNPDGVSVINIAPPSEHGLSHNQYMEFHVNEHGVVFNNSLERVVKNGLTYDANLNLRGSQARVILNEVVGPNASVLAGHQDIVGIPADYILANVNGISCQGCSFAPEFKNVTLAVGKVVTVRGDLRSIDTIGNANLLNVSNDRDDNNMADALTLIAPVISTNGHIKVKDDADFVVGQNMYHFMKDKTPEVEAGNSKIKTIDGYYLGSISANRINLVDTREDNNINLFGDVTAEETKVVTSGTLRLRAAEDGRQDITIKNGMNISANKIDTTREFTSDEVKLFDIKENKINQTIISAGRVDFIAVEDVKLSGTTILSNDDLSITAKSLHVDSHLIKHSQDTGVVVTHVNILDAPTKKVEIKNNDHVSQASAIISRKNVKLHGQDGLELKNANVQAYGNIKLSSEGDIHLNGSTETNTTINNITYINYDEDLKRGHNNVETVTERFAPLDMKARGNIDIQSKNTHIHGAKIASEGELSIDAKGDVYIGLASMLTSEFKDIDYNMWGGAHGSEKDKIEEYVYTGNKSDLVGGRVKITAGNDARILGGKINGLNGGEISAQNYLSIDGVLGTRSFKRDQKTGGIMHTNESASTSKNHYEKFIDSEISSDGDFRIFSQKDLYIDGSRINVNGKLDINANDKLTVQAARQQQKIDEEKTRLSIEWFAKESSDKQYRTGILINHQKDTENTLRDEHKIATLSAEQINITAGDDIKFFGTGISTSKGDVIINTPKNIGFFTAKNRALINKNQVNNSGGFYFTSGMDKTGNGLQYTHIDKESYSDIENNLVVKTHIKGDLNINAGGDLNQQGTQHDVAKNYLVEASNINNMASNNLAFSKTDTLQVDVSIGNNIDHSGMTRPIEKVIKDPANTLDYIGGRGSQKGISDPTIGLDVDVVGSRTKTSDNDALALVTSIKAQDIKQVAKKDVLDEGTQYHATEGGMSLQGARHFSRAAVNSKASTIEKEKGEVSLRGGMTATQEIKGHLGVKVETSQGDSYAEEMLAGNINAKSGVSIKTTGDAYYYATNIEGENGDITIDAGNNLYFDQVQDSQRSSNIKFSGNGKLSLGGSSGSKEFRLEGGGGYQQGRSQRTDAIVSKINTQGNVTLKAGADLTTKGMQIGKQGTRASDVSLLAAGEVKLLAAVSGSADINDGALADFRLGGKRATGGASKEGFVGAGVQADKVNQSVSDRQGGHIYSKNTVSIKSDSDSNQAIHLEGLKIDAPKVDLSAQQGGVFIESALSELPKDNWNFGFNLDMVLKNTSPKKEDGTIDKDKASESHYKGAGIKVMVDKQDMFKHQNAHINTAYFSLNTKKDAVMKGARIESTRADVNVGRDLTIESLKSKEDSVKVDVELSLSHTNDKGSSVTAKLSKFGTKKFEKEVQGTLDSGIKKTGLMYNNKVKPKDTMGGVGFSKESDSVYLPPLSAETKSRNFGDKTVRYLGGELKGIASGPEGFGGRAKLDVQVVNNDAVAEQSGIFGLYEMNVTVKGTTKLHGAEISSELGLLTLKTENRELSNIKNSTHKGGGGFNVSPSVLGNLTGAGKDASEGKTPFIHHPHNSSDESESVGKIKGEKNTGGAFDELPSSLTNH</sequence>
<evidence type="ECO:0000313" key="4">
    <source>
        <dbReference type="EMBL" id="AYW93256.1"/>
    </source>
</evidence>
<dbReference type="InterPro" id="IPR008638">
    <property type="entry name" value="FhaB/CdiA-like_TPS"/>
</dbReference>
<dbReference type="InterPro" id="IPR011050">
    <property type="entry name" value="Pectin_lyase_fold/virulence"/>
</dbReference>
<evidence type="ECO:0000256" key="2">
    <source>
        <dbReference type="SAM" id="MobiDB-lite"/>
    </source>
</evidence>
<dbReference type="Proteomes" id="UP000268669">
    <property type="component" value="Chromosome"/>
</dbReference>
<dbReference type="InterPro" id="IPR012334">
    <property type="entry name" value="Pectin_lyas_fold"/>
</dbReference>
<dbReference type="SMART" id="SM00912">
    <property type="entry name" value="Haemagg_act"/>
    <property type="match status" value="1"/>
</dbReference>
<protein>
    <submittedName>
        <fullName evidence="4">Filamentous hemagglutinin N-terminal domain-containing protein</fullName>
    </submittedName>
</protein>
<name>A0ABN5R9U6_YERPU</name>
<reference evidence="4" key="1">
    <citation type="submission" date="2018-11" db="EMBL/GenBank/DDBJ databases">
        <title>FDA dAtabase for Regulatory Grade micrObial Sequences (FDA-ARGOS): Supporting development and validation of Infectious Disease Dx tests.</title>
        <authorList>
            <person name="Bliska J."/>
            <person name="Cleland M.-M."/>
            <person name="Tallon L."/>
            <person name="Sadzewicz L."/>
            <person name="Zhao X."/>
            <person name="Vavikolanu K."/>
            <person name="Mehta A."/>
            <person name="Aluvathingal J."/>
            <person name="Nadendla S."/>
            <person name="Yan Y."/>
            <person name="Sichtig H."/>
        </authorList>
    </citation>
    <scope>NUCLEOTIDE SEQUENCE [LARGE SCALE GENOMIC DNA]</scope>
    <source>
        <strain evidence="4">FDAARGOS_581</strain>
    </source>
</reference>
<evidence type="ECO:0000313" key="5">
    <source>
        <dbReference type="Proteomes" id="UP000268669"/>
    </source>
</evidence>
<accession>A0ABN5R9U6</accession>
<evidence type="ECO:0000259" key="3">
    <source>
        <dbReference type="SMART" id="SM00912"/>
    </source>
</evidence>
<evidence type="ECO:0000256" key="1">
    <source>
        <dbReference type="ARBA" id="ARBA00022656"/>
    </source>
</evidence>
<dbReference type="Pfam" id="PF05860">
    <property type="entry name" value="TPS"/>
    <property type="match status" value="1"/>
</dbReference>
<dbReference type="SUPFAM" id="SSF51126">
    <property type="entry name" value="Pectin lyase-like"/>
    <property type="match status" value="1"/>
</dbReference>
<keyword evidence="5" id="KW-1185">Reference proteome</keyword>
<dbReference type="NCBIfam" id="TIGR01901">
    <property type="entry name" value="adhes_NPXG"/>
    <property type="match status" value="1"/>
</dbReference>
<dbReference type="Gene3D" id="2.160.20.10">
    <property type="entry name" value="Single-stranded right-handed beta-helix, Pectin lyase-like"/>
    <property type="match status" value="1"/>
</dbReference>
<organism evidence="4 5">
    <name type="scientific">Yersinia pseudotuberculosis</name>
    <dbReference type="NCBI Taxonomy" id="633"/>
    <lineage>
        <taxon>Bacteria</taxon>
        <taxon>Pseudomonadati</taxon>
        <taxon>Pseudomonadota</taxon>
        <taxon>Gammaproteobacteria</taxon>
        <taxon>Enterobacterales</taxon>
        <taxon>Yersiniaceae</taxon>
        <taxon>Yersinia</taxon>
    </lineage>
</organism>
<dbReference type="Pfam" id="PF13332">
    <property type="entry name" value="Fil_haemagg_2"/>
    <property type="match status" value="3"/>
</dbReference>
<feature type="region of interest" description="Disordered" evidence="2">
    <location>
        <begin position="1581"/>
        <end position="1631"/>
    </location>
</feature>